<reference evidence="1" key="1">
    <citation type="submission" date="2014-09" db="EMBL/GenBank/DDBJ databases">
        <authorList>
            <person name="Magalhaes I.L.F."/>
            <person name="Oliveira U."/>
            <person name="Santos F.R."/>
            <person name="Vidigal T.H.D.A."/>
            <person name="Brescovit A.D."/>
            <person name="Santos A.J."/>
        </authorList>
    </citation>
    <scope>NUCLEOTIDE SEQUENCE</scope>
    <source>
        <tissue evidence="1">Shoot tissue taken approximately 20 cm above the soil surface</tissue>
    </source>
</reference>
<accession>A0A0A9GBG4</accession>
<reference evidence="1" key="2">
    <citation type="journal article" date="2015" name="Data Brief">
        <title>Shoot transcriptome of the giant reed, Arundo donax.</title>
        <authorList>
            <person name="Barrero R.A."/>
            <person name="Guerrero F.D."/>
            <person name="Moolhuijzen P."/>
            <person name="Goolsby J.A."/>
            <person name="Tidwell J."/>
            <person name="Bellgard S.E."/>
            <person name="Bellgard M.I."/>
        </authorList>
    </citation>
    <scope>NUCLEOTIDE SEQUENCE</scope>
    <source>
        <tissue evidence="1">Shoot tissue taken approximately 20 cm above the soil surface</tissue>
    </source>
</reference>
<organism evidence="1">
    <name type="scientific">Arundo donax</name>
    <name type="common">Giant reed</name>
    <name type="synonym">Donax arundinaceus</name>
    <dbReference type="NCBI Taxonomy" id="35708"/>
    <lineage>
        <taxon>Eukaryota</taxon>
        <taxon>Viridiplantae</taxon>
        <taxon>Streptophyta</taxon>
        <taxon>Embryophyta</taxon>
        <taxon>Tracheophyta</taxon>
        <taxon>Spermatophyta</taxon>
        <taxon>Magnoliopsida</taxon>
        <taxon>Liliopsida</taxon>
        <taxon>Poales</taxon>
        <taxon>Poaceae</taxon>
        <taxon>PACMAD clade</taxon>
        <taxon>Arundinoideae</taxon>
        <taxon>Arundineae</taxon>
        <taxon>Arundo</taxon>
    </lineage>
</organism>
<protein>
    <submittedName>
        <fullName evidence="1">Uncharacterized protein</fullName>
    </submittedName>
</protein>
<dbReference type="AlphaFoldDB" id="A0A0A9GBG4"/>
<name>A0A0A9GBG4_ARUDO</name>
<evidence type="ECO:0000313" key="1">
    <source>
        <dbReference type="EMBL" id="JAE21832.1"/>
    </source>
</evidence>
<proteinExistence type="predicted"/>
<sequence>MNHIRKIGLQQAHELHHHSLLHQRHQLHIAQEIYRFLEEIVYMIMEEVLGILVYGSCLKFSRT</sequence>
<dbReference type="EMBL" id="GBRH01176064">
    <property type="protein sequence ID" value="JAE21832.1"/>
    <property type="molecule type" value="Transcribed_RNA"/>
</dbReference>